<feature type="domain" description="PRD" evidence="6">
    <location>
        <begin position="816"/>
        <end position="926"/>
    </location>
</feature>
<dbReference type="SUPFAM" id="SSF53062">
    <property type="entry name" value="PTS system fructose IIA component-like"/>
    <property type="match status" value="1"/>
</dbReference>
<evidence type="ECO:0000256" key="2">
    <source>
        <dbReference type="ARBA" id="ARBA00022741"/>
    </source>
</evidence>
<evidence type="ECO:0000259" key="6">
    <source>
        <dbReference type="PROSITE" id="PS51372"/>
    </source>
</evidence>
<evidence type="ECO:0000259" key="4">
    <source>
        <dbReference type="PROSITE" id="PS50045"/>
    </source>
</evidence>
<proteinExistence type="predicted"/>
<evidence type="ECO:0000313" key="7">
    <source>
        <dbReference type="EMBL" id="WIW70338.1"/>
    </source>
</evidence>
<dbReference type="InterPro" id="IPR011608">
    <property type="entry name" value="PRD"/>
</dbReference>
<keyword evidence="8" id="KW-1185">Reference proteome</keyword>
<dbReference type="SUPFAM" id="SSF63520">
    <property type="entry name" value="PTS-regulatory domain, PRD"/>
    <property type="match status" value="2"/>
</dbReference>
<dbReference type="InterPro" id="IPR004701">
    <property type="entry name" value="PTS_EIIA_man-typ"/>
</dbReference>
<dbReference type="EMBL" id="CP120678">
    <property type="protein sequence ID" value="WIW70338.1"/>
    <property type="molecule type" value="Genomic_DNA"/>
</dbReference>
<protein>
    <submittedName>
        <fullName evidence="7">Sigma 54-interacting transcriptional regulator</fullName>
    </submittedName>
</protein>
<dbReference type="Pfam" id="PF03610">
    <property type="entry name" value="EIIA-man"/>
    <property type="match status" value="1"/>
</dbReference>
<dbReference type="KEGG" id="sgbi:P3F81_10630"/>
<sequence length="926" mass="105659">MKKIDLIMQCIENELCLDSFLKRIEARENPGITANFIQDKLGIIRNNASTLLNQLWKEHKLIKINTRPVSFIPVSLILNSAANKSPKDTYTLEELYQLVNYVETKESVDPFAKLLGNNNSLMNQIGQAKAAIVYPPKGLHTLILGESGVGKTTFACAMHEYGMQIRQKTKEEYPFVTFNCADYFNNPQLLLSQLFGHAKNAFTGADKDKVGLVEKANGGILFLDEIHRLPPDGQEMLFYLIDKGEYNRLGEIGIRRSSNVLIIAATTEDPSDTLLATFIRRIPVNITLPSFHEKPIGERVEIVDHFFYCEALNLNRKIMIAPEVLKSLAIFEFRIGNIGQLRSEVKLLCAKAFLQHLQNQKEIIIDFQMLNREIREVLFDYAKLDNNIKNYLNMFSEDIVIFPVKERESFTFDLKNNIYEVILKKLDSLKKQGIDQELIHAELSDEVENHFKQVMDKFNNTRTNIQNLYKIVPKETVDTATLLIELAQDQLKTKLNNKFIFGLSFHLQALFKRIEEQKIIFNPHLQSIKESHPKEYQAAELLVNQLSTSFAMKIPEDEKGFLTLLLVHNKVESPQDEKIGLIIVCHGDSTASSIANVVNALLNTEWVKAIDMPLSTTISETYQKVRTAAIAVNRGKGVLLLVDMGSLLTFAEKLRNDAGIYSRVIDYVSTPLALEALRNILYKLDDIDTLYTTLTQKINHTFEPATDTKQPAILSVCATGEGSSKMAKSILETLLEENHLATIPILVTNTTEVKNKMLEYTKAYNILAIVGNANPNLGIPYFPIHQLLEPTFQKKFIQVLSGGIEIAQTTLIPPKSIYDKSQALLEQYVKYINPKFAIKHIKKFLEQINYTTKNDNDAIDFIVHMGCMLDRCRHNYFVQFDDRDTFIKTHKKEFDKVRFAVNLLAKEYQVTINDDEVCYILKILWR</sequence>
<dbReference type="InterPro" id="IPR027417">
    <property type="entry name" value="P-loop_NTPase"/>
</dbReference>
<accession>A0A9Y2ES03</accession>
<dbReference type="GO" id="GO:0006355">
    <property type="term" value="P:regulation of DNA-templated transcription"/>
    <property type="evidence" value="ECO:0007669"/>
    <property type="project" value="InterPro"/>
</dbReference>
<evidence type="ECO:0000256" key="1">
    <source>
        <dbReference type="ARBA" id="ARBA00022679"/>
    </source>
</evidence>
<gene>
    <name evidence="7" type="ORF">P3F81_10630</name>
</gene>
<dbReference type="InterPro" id="IPR025943">
    <property type="entry name" value="Sigma_54_int_dom_ATP-bd_2"/>
</dbReference>
<dbReference type="Pfam" id="PF00158">
    <property type="entry name" value="Sigma54_activat"/>
    <property type="match status" value="1"/>
</dbReference>
<dbReference type="RefSeq" id="WP_147670123.1">
    <property type="nucleotide sequence ID" value="NZ_CP120678.1"/>
</dbReference>
<dbReference type="PROSITE" id="PS51372">
    <property type="entry name" value="PRD_2"/>
    <property type="match status" value="2"/>
</dbReference>
<evidence type="ECO:0000313" key="8">
    <source>
        <dbReference type="Proteomes" id="UP001243623"/>
    </source>
</evidence>
<name>A0A9Y2ES03_9FIRM</name>
<dbReference type="Gene3D" id="3.40.50.2300">
    <property type="match status" value="1"/>
</dbReference>
<dbReference type="GO" id="GO:0009401">
    <property type="term" value="P:phosphoenolpyruvate-dependent sugar phosphotransferase system"/>
    <property type="evidence" value="ECO:0007669"/>
    <property type="project" value="InterPro"/>
</dbReference>
<dbReference type="InterPro" id="IPR002078">
    <property type="entry name" value="Sigma_54_int"/>
</dbReference>
<dbReference type="Proteomes" id="UP001243623">
    <property type="component" value="Chromosome"/>
</dbReference>
<dbReference type="GO" id="GO:0008982">
    <property type="term" value="F:protein-N(PI)-phosphohistidine-sugar phosphotransferase activity"/>
    <property type="evidence" value="ECO:0007669"/>
    <property type="project" value="InterPro"/>
</dbReference>
<dbReference type="PROSITE" id="PS50045">
    <property type="entry name" value="SIGMA54_INTERACT_4"/>
    <property type="match status" value="1"/>
</dbReference>
<organism evidence="7 8">
    <name type="scientific">Selenobaculum gibii</name>
    <dbReference type="NCBI Taxonomy" id="3054208"/>
    <lineage>
        <taxon>Bacteria</taxon>
        <taxon>Bacillati</taxon>
        <taxon>Bacillota</taxon>
        <taxon>Negativicutes</taxon>
        <taxon>Selenomonadales</taxon>
        <taxon>Selenomonadaceae</taxon>
        <taxon>Selenobaculum</taxon>
    </lineage>
</organism>
<evidence type="ECO:0000259" key="5">
    <source>
        <dbReference type="PROSITE" id="PS51096"/>
    </source>
</evidence>
<dbReference type="PROSITE" id="PS51096">
    <property type="entry name" value="PTS_EIIA_TYPE_4"/>
    <property type="match status" value="1"/>
</dbReference>
<dbReference type="GO" id="GO:0016020">
    <property type="term" value="C:membrane"/>
    <property type="evidence" value="ECO:0007669"/>
    <property type="project" value="InterPro"/>
</dbReference>
<dbReference type="GO" id="GO:0005524">
    <property type="term" value="F:ATP binding"/>
    <property type="evidence" value="ECO:0007669"/>
    <property type="project" value="UniProtKB-KW"/>
</dbReference>
<dbReference type="SUPFAM" id="SSF52794">
    <property type="entry name" value="PTS system IIB component-like"/>
    <property type="match status" value="1"/>
</dbReference>
<dbReference type="InterPro" id="IPR036634">
    <property type="entry name" value="PRD_sf"/>
</dbReference>
<keyword evidence="3" id="KW-0067">ATP-binding</keyword>
<dbReference type="SUPFAM" id="SSF52540">
    <property type="entry name" value="P-loop containing nucleoside triphosphate hydrolases"/>
    <property type="match status" value="1"/>
</dbReference>
<dbReference type="InterPro" id="IPR036095">
    <property type="entry name" value="PTS_EIIB-like_sf"/>
</dbReference>
<reference evidence="7" key="1">
    <citation type="submission" date="2023-03" db="EMBL/GenBank/DDBJ databases">
        <title>Selenobaculum gbiensis gen. nov. sp. nov., a new bacterium isolated from the gut microbiota of IBD patient.</title>
        <authorList>
            <person name="Yeo S."/>
            <person name="Park H."/>
            <person name="Huh C.S."/>
        </authorList>
    </citation>
    <scope>NUCLEOTIDE SEQUENCE</scope>
    <source>
        <strain evidence="7">ICN-92133</strain>
    </source>
</reference>
<dbReference type="CDD" id="cd00009">
    <property type="entry name" value="AAA"/>
    <property type="match status" value="1"/>
</dbReference>
<dbReference type="PROSITE" id="PS00676">
    <property type="entry name" value="SIGMA54_INTERACT_2"/>
    <property type="match status" value="1"/>
</dbReference>
<dbReference type="SMART" id="SM00382">
    <property type="entry name" value="AAA"/>
    <property type="match status" value="1"/>
</dbReference>
<keyword evidence="1" id="KW-0808">Transferase</keyword>
<keyword evidence="2" id="KW-0547">Nucleotide-binding</keyword>
<dbReference type="AlphaFoldDB" id="A0A9Y2ES03"/>
<dbReference type="InterPro" id="IPR003593">
    <property type="entry name" value="AAA+_ATPase"/>
</dbReference>
<dbReference type="Gene3D" id="3.40.50.510">
    <property type="entry name" value="Phosphotransferase system, mannose-type IIA component"/>
    <property type="match status" value="1"/>
</dbReference>
<dbReference type="Gene3D" id="1.10.1790.10">
    <property type="entry name" value="PRD domain"/>
    <property type="match status" value="2"/>
</dbReference>
<evidence type="ECO:0000256" key="3">
    <source>
        <dbReference type="ARBA" id="ARBA00022840"/>
    </source>
</evidence>
<dbReference type="CDD" id="cd00133">
    <property type="entry name" value="PTS_IIB"/>
    <property type="match status" value="1"/>
</dbReference>
<feature type="domain" description="Sigma-54 factor interaction" evidence="4">
    <location>
        <begin position="114"/>
        <end position="350"/>
    </location>
</feature>
<feature type="domain" description="PRD" evidence="6">
    <location>
        <begin position="471"/>
        <end position="576"/>
    </location>
</feature>
<dbReference type="Gene3D" id="3.40.50.300">
    <property type="entry name" value="P-loop containing nucleotide triphosphate hydrolases"/>
    <property type="match status" value="1"/>
</dbReference>
<dbReference type="InterPro" id="IPR036662">
    <property type="entry name" value="PTS_EIIA_man-typ_sf"/>
</dbReference>
<feature type="domain" description="PTS EIIA type-4" evidence="5">
    <location>
        <begin position="578"/>
        <end position="713"/>
    </location>
</feature>
<dbReference type="PANTHER" id="PTHR32071">
    <property type="entry name" value="TRANSCRIPTIONAL REGULATORY PROTEIN"/>
    <property type="match status" value="1"/>
</dbReference>
<dbReference type="PANTHER" id="PTHR32071:SF90">
    <property type="entry name" value="TRANSCRIPTIONAL REGULATORY PROTEIN LEVR"/>
    <property type="match status" value="1"/>
</dbReference>
<dbReference type="Pfam" id="PF00874">
    <property type="entry name" value="PRD"/>
    <property type="match status" value="2"/>
</dbReference>